<evidence type="ECO:0000259" key="1">
    <source>
        <dbReference type="PROSITE" id="PS50234"/>
    </source>
</evidence>
<evidence type="ECO:0000313" key="3">
    <source>
        <dbReference type="Proteomes" id="UP001595935"/>
    </source>
</evidence>
<dbReference type="SUPFAM" id="SSF53300">
    <property type="entry name" value="vWA-like"/>
    <property type="match status" value="1"/>
</dbReference>
<reference evidence="3" key="1">
    <citation type="journal article" date="2019" name="Int. J. Syst. Evol. Microbiol.">
        <title>The Global Catalogue of Microorganisms (GCM) 10K type strain sequencing project: providing services to taxonomists for standard genome sequencing and annotation.</title>
        <authorList>
            <consortium name="The Broad Institute Genomics Platform"/>
            <consortium name="The Broad Institute Genome Sequencing Center for Infectious Disease"/>
            <person name="Wu L."/>
            <person name="Ma J."/>
        </authorList>
    </citation>
    <scope>NUCLEOTIDE SEQUENCE [LARGE SCALE GENOMIC DNA]</scope>
    <source>
        <strain evidence="3">WYCCWR 13023</strain>
    </source>
</reference>
<feature type="domain" description="VWFA" evidence="1">
    <location>
        <begin position="17"/>
        <end position="208"/>
    </location>
</feature>
<evidence type="ECO:0000313" key="2">
    <source>
        <dbReference type="EMBL" id="MFC4746732.1"/>
    </source>
</evidence>
<sequence>MSSINLQESQLSGCETYVAIVVDESGSINGNEAQQIRSGLASFINSQTQSKITLSLIGMSNSDTAVRPDNIIEKRISSNKDSFIDWINIYGNGTESIQSDYWASGLNAAKNLPVTPDIVFVITDGLQVNNSDFLKNLFTDLNQTSKVFVYGVTSSPENIEELTTPLTSFLGKTPVLKSSTASALDSDYLWHSDFSTLGTELNNLASDLSRLQIGCFPNVSVIANNLAYPTLKKGSRVSASCGTLVLKNKNRVPLTLSAGTKIHKEKTLNGLTFKLANSVVIPGKSEVLAPVQVEGKPLALGSFSALVSLSNVANPLGISINFNVKRESSIIDISPQKTNLQSTYLQVAAAGSRGIDSTKGIHLRWMLAGRLGENHLPKGNSYNDPSSNLSFNKPDDFVKVYRAPYTKISQTVDLTQNPNVVDNKKALWIYKTSNPQRSVYVNFLDQKKYKVIKASSYDPLTNATAFMQAYGNSLIEIETKTDLFFAAELDFSSSNNAKNVKLETLSVAENKITAEKRVTNRKTYNSVQLNTPVRLVAENGRSIRFKANKCFLKSVQLEFYSDFITNANANGDWFLKGKYGLNTDDFKVFEQLEPKLNSVHGKWLKFNDGEYVNIKNYRDKWNRITNEKDIADENIKSIVTKYISLSEASGNPTAEDDIPLGDKVPVNEPGPGEEQQYAQNLTKVSYLDLLNIAANDYHVARMLGLGCLDLDDDVYSGEYIYLTEYTTFGSLEDGIEGKEVQHLSMSIPTSVNTERMPLPVQLSKIVPGLNVDAEDNPNARITDSEGYSFDGKKRFVSLFMDDVMDYDVVDPKADKDFFKSPLEYDGSAFTLPIYLGIDHKIATESAWKNPELSHDVEYKSIDRNLKESKYETVAIIIPESGKSILNAIQEETGEHVYIYQGYGINIFSRAASGRQISIKSDIKPANNLMPPSNINALLVTEEKPLMFTSLSEQELLGKITGSDKTLIRIMFDYYSSQELLSYPVPREMSAEDAEKKKDTIFPDSAEIFADHFKLYYKNGLPEVEYGKIESINNNSVNNLTSTIKIREYKIISSGQEVKIGLNNTNKARFNGGILTIGDENYLIQNIEVQLKKDDKNQDVFDYALVEVLKKEVTDKLHADGDATIDSEQIKAIKIPESKLCTLVQNMQTAENWHQPEIDFEIEYPANLNIVHREVIEHTGENGTDLQLEKTRGVWKDAVIERHFEVSYEMDDKGNYKLDEDGNPIKVHEKKHLGLYKIIFPNYSLEQHPQYKSENGNSVEWSNGIVRLFTKSTMQPGNSVPVQSRKEFKVYKTENIGTTGNLVLYIQDPNFKLGDYLQQTMVKDYDEILGAVDGPRTENEVPSYTAGTVSQSVNYYPSYKVYLYADPVSGITAQNIQPRENESTHYSIFGVSAHSKPEIGYKSKISIPCPMYAVRIEKPKKPKEIIGGSLYATRPDFYNRSSYTFTTKYEKNRKPYGLLHYRANDEDFLNILYKPETVSAIREKLNKLGGNDEIDFNERWSNFLDFNTLAEDGHYRVLPENNAEVSYQFPMPDNGEFIKLINDFIKWHNATQEVTEPTITKITSLNQVLISQKVQEPMLAVYFVEQAIQAAFVPLTEVPVVYEYIKGNNYVPVNKKQTIKDKNGNALKPTDADFDIAPMMKIINENDNQVQFTDFNLDGNSQNSYFYAVREMDIKMNFGEFSDLMGPVKLVASTPPKTPEIKRIMPILGNQVIGIKPAVQIELNAYQPQSKIKKINVYRAESMLDAQSIRTMKLVKEITIDENTLSADFENVWTIYDDFEDLEYVPFGDGLFYRITVSKQIEYADSESPTDNPVIKIDYAPSQPSKITATTIVDSASPESPTLVASGNPTGNNGAILKPVVFNWEKTVYNGKYHLYKMNNQGNWEKIDEISSNLERVILPLLETKPKTDELVIKDENGERIYHHFKVISENSSGMLSSDEKILTL</sequence>
<keyword evidence="3" id="KW-1185">Reference proteome</keyword>
<dbReference type="Proteomes" id="UP001595935">
    <property type="component" value="Unassembled WGS sequence"/>
</dbReference>
<name>A0ABV9PB74_9FLAO</name>
<dbReference type="InterPro" id="IPR002035">
    <property type="entry name" value="VWF_A"/>
</dbReference>
<protein>
    <recommendedName>
        <fullName evidence="1">VWFA domain-containing protein</fullName>
    </recommendedName>
</protein>
<dbReference type="RefSeq" id="WP_213256256.1">
    <property type="nucleotide sequence ID" value="NZ_JAGYWA010000002.1"/>
</dbReference>
<dbReference type="Gene3D" id="3.40.50.410">
    <property type="entry name" value="von Willebrand factor, type A domain"/>
    <property type="match status" value="1"/>
</dbReference>
<accession>A0ABV9PB74</accession>
<dbReference type="PROSITE" id="PS50234">
    <property type="entry name" value="VWFA"/>
    <property type="match status" value="1"/>
</dbReference>
<organism evidence="2 3">
    <name type="scientific">Flavobacterium branchiicola</name>
    <dbReference type="NCBI Taxonomy" id="1114875"/>
    <lineage>
        <taxon>Bacteria</taxon>
        <taxon>Pseudomonadati</taxon>
        <taxon>Bacteroidota</taxon>
        <taxon>Flavobacteriia</taxon>
        <taxon>Flavobacteriales</taxon>
        <taxon>Flavobacteriaceae</taxon>
        <taxon>Flavobacterium</taxon>
    </lineage>
</organism>
<gene>
    <name evidence="2" type="ORF">ACFO5S_04720</name>
</gene>
<dbReference type="InterPro" id="IPR036465">
    <property type="entry name" value="vWFA_dom_sf"/>
</dbReference>
<comment type="caution">
    <text evidence="2">The sequence shown here is derived from an EMBL/GenBank/DDBJ whole genome shotgun (WGS) entry which is preliminary data.</text>
</comment>
<proteinExistence type="predicted"/>
<dbReference type="EMBL" id="JBHSGV010000002">
    <property type="protein sequence ID" value="MFC4746732.1"/>
    <property type="molecule type" value="Genomic_DNA"/>
</dbReference>